<keyword evidence="2" id="KW-0433">Leucine-rich repeat</keyword>
<evidence type="ECO:0000313" key="11">
    <source>
        <dbReference type="Proteomes" id="UP001152320"/>
    </source>
</evidence>
<comment type="similarity">
    <text evidence="7">Belongs to the G-protein coupled receptor 1 family.</text>
</comment>
<dbReference type="AlphaFoldDB" id="A0A9Q0YR17"/>
<dbReference type="GO" id="GO:0008528">
    <property type="term" value="F:G protein-coupled peptide receptor activity"/>
    <property type="evidence" value="ECO:0007669"/>
    <property type="project" value="TreeGrafter"/>
</dbReference>
<evidence type="ECO:0000313" key="10">
    <source>
        <dbReference type="EMBL" id="KAJ8025049.1"/>
    </source>
</evidence>
<dbReference type="Gene3D" id="1.20.1070.10">
    <property type="entry name" value="Rhodopsin 7-helix transmembrane proteins"/>
    <property type="match status" value="1"/>
</dbReference>
<keyword evidence="11" id="KW-1185">Reference proteome</keyword>
<reference evidence="10" key="1">
    <citation type="submission" date="2021-10" db="EMBL/GenBank/DDBJ databases">
        <title>Tropical sea cucumber genome reveals ecological adaptation and Cuvierian tubules defense mechanism.</title>
        <authorList>
            <person name="Chen T."/>
        </authorList>
    </citation>
    <scope>NUCLEOTIDE SEQUENCE</scope>
    <source>
        <strain evidence="10">Nanhai2018</strain>
        <tissue evidence="10">Muscle</tissue>
    </source>
</reference>
<dbReference type="GO" id="GO:0009755">
    <property type="term" value="P:hormone-mediated signaling pathway"/>
    <property type="evidence" value="ECO:0007669"/>
    <property type="project" value="TreeGrafter"/>
</dbReference>
<name>A0A9Q0YR17_HOLLE</name>
<keyword evidence="5 8" id="KW-1133">Transmembrane helix</keyword>
<keyword evidence="3 7" id="KW-0812">Transmembrane</keyword>
<comment type="caution">
    <text evidence="10">The sequence shown here is derived from an EMBL/GenBank/DDBJ whole genome shotgun (WGS) entry which is preliminary data.</text>
</comment>
<sequence>MSTECITPPSPFATCDGIFYSWMLRVSAWIVSVATLLINFMVLLGRWKTRQLNATNGKPTDNVFIANLVVADFLMGVYLLAIAIADASFGSNYYIVSKSWRTGPKCKIIGVIGVLSSVVSLLDLTIMSIDRFFCLCFPFGTTGFNLKWSKITCSIIWMFGIVVAILPINLTNSVTNFYGHSDVCLGLPIISIPQKVSKVFESRELYFKHTGYTSEAMVTWIYSQVVFTYLSSFCLFIVTACYVSIFISVLKTRRNSHRASRSNDEVKLAKRISIIVGTDMLCWLPVITLGVLSQCGVQIPSKTNPWLVIFVMPINSVLNPFIYSYGILKKRKKNTPSHIQD</sequence>
<evidence type="ECO:0000256" key="3">
    <source>
        <dbReference type="ARBA" id="ARBA00022692"/>
    </source>
</evidence>
<dbReference type="InterPro" id="IPR017452">
    <property type="entry name" value="GPCR_Rhodpsn_7TM"/>
</dbReference>
<gene>
    <name evidence="10" type="ORF">HOLleu_35145</name>
</gene>
<keyword evidence="7" id="KW-0675">Receptor</keyword>
<dbReference type="PANTHER" id="PTHR24372">
    <property type="entry name" value="GLYCOPROTEIN HORMONE RECEPTOR"/>
    <property type="match status" value="1"/>
</dbReference>
<feature type="transmembrane region" description="Helical" evidence="8">
    <location>
        <begin position="271"/>
        <end position="293"/>
    </location>
</feature>
<dbReference type="InterPro" id="IPR000276">
    <property type="entry name" value="GPCR_Rhodpsn"/>
</dbReference>
<feature type="transmembrane region" description="Helical" evidence="8">
    <location>
        <begin position="64"/>
        <end position="88"/>
    </location>
</feature>
<evidence type="ECO:0000256" key="4">
    <source>
        <dbReference type="ARBA" id="ARBA00022737"/>
    </source>
</evidence>
<organism evidence="10 11">
    <name type="scientific">Holothuria leucospilota</name>
    <name type="common">Black long sea cucumber</name>
    <name type="synonym">Mertensiothuria leucospilota</name>
    <dbReference type="NCBI Taxonomy" id="206669"/>
    <lineage>
        <taxon>Eukaryota</taxon>
        <taxon>Metazoa</taxon>
        <taxon>Echinodermata</taxon>
        <taxon>Eleutherozoa</taxon>
        <taxon>Echinozoa</taxon>
        <taxon>Holothuroidea</taxon>
        <taxon>Aspidochirotacea</taxon>
        <taxon>Aspidochirotida</taxon>
        <taxon>Holothuriidae</taxon>
        <taxon>Holothuria</taxon>
    </lineage>
</organism>
<keyword evidence="7" id="KW-0807">Transducer</keyword>
<dbReference type="Proteomes" id="UP001152320">
    <property type="component" value="Chromosome 18"/>
</dbReference>
<dbReference type="GO" id="GO:0005886">
    <property type="term" value="C:plasma membrane"/>
    <property type="evidence" value="ECO:0007669"/>
    <property type="project" value="TreeGrafter"/>
</dbReference>
<feature type="transmembrane region" description="Helical" evidence="8">
    <location>
        <begin position="108"/>
        <end position="127"/>
    </location>
</feature>
<dbReference type="PROSITE" id="PS50262">
    <property type="entry name" value="G_PROTEIN_RECEP_F1_2"/>
    <property type="match status" value="1"/>
</dbReference>
<dbReference type="GO" id="GO:0007189">
    <property type="term" value="P:adenylate cyclase-activating G protein-coupled receptor signaling pathway"/>
    <property type="evidence" value="ECO:0007669"/>
    <property type="project" value="TreeGrafter"/>
</dbReference>
<feature type="transmembrane region" description="Helical" evidence="8">
    <location>
        <begin position="226"/>
        <end position="250"/>
    </location>
</feature>
<dbReference type="OrthoDB" id="5981530at2759"/>
<evidence type="ECO:0000256" key="6">
    <source>
        <dbReference type="ARBA" id="ARBA00023136"/>
    </source>
</evidence>
<evidence type="ECO:0000256" key="8">
    <source>
        <dbReference type="SAM" id="Phobius"/>
    </source>
</evidence>
<feature type="transmembrane region" description="Helical" evidence="8">
    <location>
        <begin position="148"/>
        <end position="168"/>
    </location>
</feature>
<proteinExistence type="inferred from homology"/>
<feature type="domain" description="G-protein coupled receptors family 1 profile" evidence="9">
    <location>
        <begin position="38"/>
        <end position="323"/>
    </location>
</feature>
<dbReference type="PRINTS" id="PR00237">
    <property type="entry name" value="GPCRRHODOPSN"/>
</dbReference>
<dbReference type="Pfam" id="PF00001">
    <property type="entry name" value="7tm_1"/>
    <property type="match status" value="1"/>
</dbReference>
<accession>A0A9Q0YR17</accession>
<dbReference type="PANTHER" id="PTHR24372:SF77">
    <property type="entry name" value="G-PROTEIN COUPLED RECEPTORS FAMILY 1 PROFILE DOMAIN-CONTAINING PROTEIN"/>
    <property type="match status" value="1"/>
</dbReference>
<evidence type="ECO:0000259" key="9">
    <source>
        <dbReference type="PROSITE" id="PS50262"/>
    </source>
</evidence>
<evidence type="ECO:0000256" key="5">
    <source>
        <dbReference type="ARBA" id="ARBA00022989"/>
    </source>
</evidence>
<comment type="subcellular location">
    <subcellularLocation>
        <location evidence="1">Membrane</location>
    </subcellularLocation>
</comment>
<feature type="transmembrane region" description="Helical" evidence="8">
    <location>
        <begin position="26"/>
        <end position="44"/>
    </location>
</feature>
<feature type="transmembrane region" description="Helical" evidence="8">
    <location>
        <begin position="305"/>
        <end position="328"/>
    </location>
</feature>
<dbReference type="SUPFAM" id="SSF81321">
    <property type="entry name" value="Family A G protein-coupled receptor-like"/>
    <property type="match status" value="1"/>
</dbReference>
<dbReference type="PROSITE" id="PS00237">
    <property type="entry name" value="G_PROTEIN_RECEP_F1_1"/>
    <property type="match status" value="1"/>
</dbReference>
<keyword evidence="6 8" id="KW-0472">Membrane</keyword>
<evidence type="ECO:0000256" key="7">
    <source>
        <dbReference type="RuleBase" id="RU000688"/>
    </source>
</evidence>
<evidence type="ECO:0000256" key="1">
    <source>
        <dbReference type="ARBA" id="ARBA00004370"/>
    </source>
</evidence>
<keyword evidence="7" id="KW-0297">G-protein coupled receptor</keyword>
<keyword evidence="4" id="KW-0677">Repeat</keyword>
<dbReference type="EMBL" id="JAIZAY010000018">
    <property type="protein sequence ID" value="KAJ8025049.1"/>
    <property type="molecule type" value="Genomic_DNA"/>
</dbReference>
<evidence type="ECO:0000256" key="2">
    <source>
        <dbReference type="ARBA" id="ARBA00022614"/>
    </source>
</evidence>
<protein>
    <recommendedName>
        <fullName evidence="9">G-protein coupled receptors family 1 profile domain-containing protein</fullName>
    </recommendedName>
</protein>